<feature type="compositionally biased region" description="Gly residues" evidence="1">
    <location>
        <begin position="20"/>
        <end position="29"/>
    </location>
</feature>
<organism evidence="3 4">
    <name type="scientific">Mycobacterium kansasii</name>
    <dbReference type="NCBI Taxonomy" id="1768"/>
    <lineage>
        <taxon>Bacteria</taxon>
        <taxon>Bacillati</taxon>
        <taxon>Actinomycetota</taxon>
        <taxon>Actinomycetes</taxon>
        <taxon>Mycobacteriales</taxon>
        <taxon>Mycobacteriaceae</taxon>
        <taxon>Mycobacterium</taxon>
    </lineage>
</organism>
<proteinExistence type="predicted"/>
<keyword evidence="2" id="KW-0472">Membrane</keyword>
<protein>
    <submittedName>
        <fullName evidence="3">Uncharacterized protein</fullName>
    </submittedName>
</protein>
<accession>A0A7G1IPL1</accession>
<keyword evidence="2" id="KW-0812">Transmembrane</keyword>
<gene>
    <name evidence="3" type="ORF">NIIDMKKI_81020</name>
</gene>
<dbReference type="Proteomes" id="UP000516380">
    <property type="component" value="Chromosome"/>
</dbReference>
<evidence type="ECO:0000313" key="3">
    <source>
        <dbReference type="EMBL" id="BCI92896.1"/>
    </source>
</evidence>
<keyword evidence="4" id="KW-1185">Reference proteome</keyword>
<evidence type="ECO:0000256" key="2">
    <source>
        <dbReference type="SAM" id="Phobius"/>
    </source>
</evidence>
<keyword evidence="2" id="KW-1133">Transmembrane helix</keyword>
<feature type="transmembrane region" description="Helical" evidence="2">
    <location>
        <begin position="127"/>
        <end position="147"/>
    </location>
</feature>
<reference evidence="3 4" key="1">
    <citation type="submission" date="2020-07" db="EMBL/GenBank/DDBJ databases">
        <title>Mycobacterium kansasii (former subtype) with zoonotic potential isolated from diseased indoor pet cat, Japan.</title>
        <authorList>
            <person name="Fukano H."/>
            <person name="Terazono T."/>
            <person name="Hoshino Y."/>
        </authorList>
    </citation>
    <scope>NUCLEOTIDE SEQUENCE [LARGE SCALE GENOMIC DNA]</scope>
    <source>
        <strain evidence="3 4">Kuro-I</strain>
    </source>
</reference>
<evidence type="ECO:0000256" key="1">
    <source>
        <dbReference type="SAM" id="MobiDB-lite"/>
    </source>
</evidence>
<name>A0A7G1IPL1_MYCKA</name>
<evidence type="ECO:0000313" key="4">
    <source>
        <dbReference type="Proteomes" id="UP000516380"/>
    </source>
</evidence>
<sequence length="163" mass="17353">MSLKVNGRSGMIPGLTAPGTSGGPYPGGGDHIRAKRRSPVAGDHIRAERRSPVAGDRNPVACRNQVAHRNRAAGRIRAVGRRSPASAMVAADSRRPMVGTRPVCTRGLGRRVNRITRRQRTHRMRRLSSLVMGSILSAVGAFLNAGMTSGLGVGFGSLRKQRA</sequence>
<dbReference type="AlphaFoldDB" id="A0A7G1IPL1"/>
<feature type="region of interest" description="Disordered" evidence="1">
    <location>
        <begin position="1"/>
        <end position="58"/>
    </location>
</feature>
<dbReference type="EMBL" id="AP023343">
    <property type="protein sequence ID" value="BCI92896.1"/>
    <property type="molecule type" value="Genomic_DNA"/>
</dbReference>